<dbReference type="Pfam" id="PF19313">
    <property type="entry name" value="DUF5916"/>
    <property type="match status" value="1"/>
</dbReference>
<dbReference type="Pfam" id="PF06452">
    <property type="entry name" value="CBM9_1"/>
    <property type="match status" value="1"/>
</dbReference>
<reference evidence="3" key="2">
    <citation type="submission" date="2013-04" db="EMBL/GenBank/DDBJ databases">
        <title>Genome sequence of Pseudoalteromonas citrea.</title>
        <authorList>
            <person name="Xie B.-B."/>
            <person name="Rong J.-C."/>
            <person name="Qin Q.-L."/>
            <person name="Shu Y.-L."/>
            <person name="Zhang Y.-Z."/>
        </authorList>
    </citation>
    <scope>NUCLEOTIDE SEQUENCE</scope>
    <source>
        <strain evidence="3">NCIMB 1889</strain>
    </source>
</reference>
<evidence type="ECO:0000313" key="3">
    <source>
        <dbReference type="EMBL" id="ERG18031.1"/>
    </source>
</evidence>
<evidence type="ECO:0000259" key="2">
    <source>
        <dbReference type="Pfam" id="PF19313"/>
    </source>
</evidence>
<dbReference type="GO" id="GO:0016052">
    <property type="term" value="P:carbohydrate catabolic process"/>
    <property type="evidence" value="ECO:0007669"/>
    <property type="project" value="InterPro"/>
</dbReference>
<proteinExistence type="predicted"/>
<evidence type="ECO:0000259" key="1">
    <source>
        <dbReference type="Pfam" id="PF06452"/>
    </source>
</evidence>
<dbReference type="InterPro" id="IPR045670">
    <property type="entry name" value="DUF5916"/>
</dbReference>
<dbReference type="InterPro" id="IPR010502">
    <property type="entry name" value="Carb-bd_dom_fam9"/>
</dbReference>
<comment type="caution">
    <text evidence="3">The sequence shown here is derived from an EMBL/GenBank/DDBJ whole genome shotgun (WGS) entry which is preliminary data.</text>
</comment>
<accession>U1J9F9</accession>
<dbReference type="GO" id="GO:0004553">
    <property type="term" value="F:hydrolase activity, hydrolyzing O-glycosyl compounds"/>
    <property type="evidence" value="ECO:0007669"/>
    <property type="project" value="InterPro"/>
</dbReference>
<feature type="domain" description="DUF5916" evidence="2">
    <location>
        <begin position="286"/>
        <end position="363"/>
    </location>
</feature>
<dbReference type="AlphaFoldDB" id="U1J9F9"/>
<dbReference type="STRING" id="1117314.PCIT_13736"/>
<gene>
    <name evidence="3" type="ORF">PCIT_13736</name>
</gene>
<dbReference type="Gene3D" id="2.60.40.1190">
    <property type="match status" value="1"/>
</dbReference>
<organism evidence="3">
    <name type="scientific">Pseudoalteromonas citrea DSM 8771</name>
    <dbReference type="NCBI Taxonomy" id="1117314"/>
    <lineage>
        <taxon>Bacteria</taxon>
        <taxon>Pseudomonadati</taxon>
        <taxon>Pseudomonadota</taxon>
        <taxon>Gammaproteobacteria</taxon>
        <taxon>Alteromonadales</taxon>
        <taxon>Pseudoalteromonadaceae</taxon>
        <taxon>Pseudoalteromonas</taxon>
    </lineage>
</organism>
<dbReference type="EMBL" id="AHBZ02000144">
    <property type="protein sequence ID" value="ERG18031.1"/>
    <property type="molecule type" value="Genomic_DNA"/>
</dbReference>
<sequence>MRFTAYQLLSKLKCLLIQVNLCVKLASTMIKKILFASFVLIPLAAHCTESASQLPYIDQSATIDGELNEPVWKQAKKITIDNITWPHENIPSPVKTSAYVYENGTSLFIGFQALDPEPSKIRAFFRDRDRAWDDDLVGIKIDSFNNNRSAYQFFINPLGVQQDSIENELTNSESTSWDGIWDSAGKIHTTGYTVEVEIPLRVLNFDDSTDVKTMAMEFLRFYPRNERLRLSNMQLTHANSCWICQMPVYSGFEKAKQGNNIAIIPSLVLGKSETRDIDGSDINDWDSNNNTEPGLDVKWAITPDMTLNATLNPDFSQVEADTGQLSVNNSFSLFFPEKRAFFLDNTDYFSSYTNLIHTRNVAAPDYGVKFTSNKQGHTLAAFIANDEHLNVMIPGNLGSRVVTLEQKSDNAALRYRYDFGNTLSVGTTATLRQSDNYSNQLMSIDSKYQPTSNDTLKLQLFASDTEYSQPFIDELCDGENGDCDALPKTPCEQFKDCDYDESTLRVLNSDDTTGTGYLINYEHNQKYWRMFGSYRNHGAGLRSDLGFMSQVDFNKLVTGFEYRWYGEKDNWWNRANWYSDWDITHNEDGELLEKEVQTNFAVNGPLQSKLDVGIEHRKRTGLRHNEAQLNINNNTDRFTENRVWTYMEFKPLSGVFASLNLRTGNKLDLKNNRLGKQYFARPVINVNLGKHFEVRLRHTYEKLEAQSSDVYTANLTDMRLTYQFNIHSYLRLAVIRTDIDRNLANYIDADVNATYKGLSTQLLYSYKINPQTVFFAGYSDNGYQDDDLNKIIKDNKTFFAKFSYAWLI</sequence>
<name>U1J9F9_9GAMM</name>
<dbReference type="GO" id="GO:0030246">
    <property type="term" value="F:carbohydrate binding"/>
    <property type="evidence" value="ECO:0007669"/>
    <property type="project" value="InterPro"/>
</dbReference>
<reference evidence="3" key="1">
    <citation type="journal article" date="2012" name="J. Bacteriol.">
        <title>Genome sequences of type strains of seven species of the marine bacterium Pseudoalteromonas.</title>
        <authorList>
            <person name="Xie B.B."/>
            <person name="Shu Y.L."/>
            <person name="Qin Q.L."/>
            <person name="Rong J.C."/>
            <person name="Zhang X.Y."/>
            <person name="Chen X.L."/>
            <person name="Shi M."/>
            <person name="He H.L."/>
            <person name="Zhou B.C."/>
            <person name="Zhang Y.Z."/>
        </authorList>
    </citation>
    <scope>NUCLEOTIDE SEQUENCE [LARGE SCALE GENOMIC DNA]</scope>
    <source>
        <strain evidence="3">NCIMB 1889</strain>
    </source>
</reference>
<dbReference type="eggNOG" id="COG2091">
    <property type="taxonomic scope" value="Bacteria"/>
</dbReference>
<feature type="domain" description="Carbohydrate-binding" evidence="1">
    <location>
        <begin position="63"/>
        <end position="221"/>
    </location>
</feature>
<dbReference type="SUPFAM" id="SSF49344">
    <property type="entry name" value="CBD9-like"/>
    <property type="match status" value="1"/>
</dbReference>
<protein>
    <submittedName>
        <fullName evidence="3">Uncharacterized protein</fullName>
    </submittedName>
</protein>
<dbReference type="CDD" id="cd09618">
    <property type="entry name" value="CBM9_like_2"/>
    <property type="match status" value="1"/>
</dbReference>